<dbReference type="AlphaFoldDB" id="A0A1Y1QM04"/>
<accession>A0A1Y1QM04</accession>
<evidence type="ECO:0000313" key="3">
    <source>
        <dbReference type="Proteomes" id="UP000192491"/>
    </source>
</evidence>
<dbReference type="EMBL" id="MTEJ01000168">
    <property type="protein sequence ID" value="OQX08688.1"/>
    <property type="molecule type" value="Genomic_DNA"/>
</dbReference>
<comment type="caution">
    <text evidence="2">The sequence shown here is derived from an EMBL/GenBank/DDBJ whole genome shotgun (WGS) entry which is preliminary data.</text>
</comment>
<evidence type="ECO:0000256" key="1">
    <source>
        <dbReference type="SAM" id="MobiDB-lite"/>
    </source>
</evidence>
<feature type="region of interest" description="Disordered" evidence="1">
    <location>
        <begin position="63"/>
        <end position="87"/>
    </location>
</feature>
<name>A0A1Y1QM04_9GAMM</name>
<organism evidence="2 3">
    <name type="scientific">Thiothrix lacustris</name>
    <dbReference type="NCBI Taxonomy" id="525917"/>
    <lineage>
        <taxon>Bacteria</taxon>
        <taxon>Pseudomonadati</taxon>
        <taxon>Pseudomonadota</taxon>
        <taxon>Gammaproteobacteria</taxon>
        <taxon>Thiotrichales</taxon>
        <taxon>Thiotrichaceae</taxon>
        <taxon>Thiothrix</taxon>
    </lineage>
</organism>
<sequence length="133" mass="15814">MGDIQKAIYDCAESFSPRFVMQLFSLLQFVHDSEISQADTYGRFYNDPEKTLDELKREHALKGFHTVRNPSKGGRSKKKESEEQQAREYWERWQATPALYKNKTRYIRDMVEKLEVSETTLKGWVREWKKTGK</sequence>
<dbReference type="Proteomes" id="UP000192491">
    <property type="component" value="Unassembled WGS sequence"/>
</dbReference>
<reference evidence="2 3" key="1">
    <citation type="submission" date="2017-01" db="EMBL/GenBank/DDBJ databases">
        <title>Novel large sulfur bacteria in the metagenomes of groundwater-fed chemosynthetic microbial mats in the Lake Huron basin.</title>
        <authorList>
            <person name="Sharrar A.M."/>
            <person name="Flood B.E."/>
            <person name="Bailey J.V."/>
            <person name="Jones D.S."/>
            <person name="Biddanda B."/>
            <person name="Ruberg S.A."/>
            <person name="Marcus D.N."/>
            <person name="Dick G.J."/>
        </authorList>
    </citation>
    <scope>NUCLEOTIDE SEQUENCE [LARGE SCALE GENOMIC DNA]</scope>
    <source>
        <strain evidence="2">A8</strain>
    </source>
</reference>
<proteinExistence type="predicted"/>
<gene>
    <name evidence="2" type="ORF">BWK73_24670</name>
</gene>
<feature type="non-terminal residue" evidence="2">
    <location>
        <position position="1"/>
    </location>
</feature>
<evidence type="ECO:0000313" key="2">
    <source>
        <dbReference type="EMBL" id="OQX08688.1"/>
    </source>
</evidence>
<protein>
    <submittedName>
        <fullName evidence="2">Uncharacterized protein</fullName>
    </submittedName>
</protein>